<reference evidence="2 3" key="1">
    <citation type="journal article" date="2018" name="PLoS Genet.">
        <title>Population sequencing reveals clonal diversity and ancestral inbreeding in the grapevine cultivar Chardonnay.</title>
        <authorList>
            <person name="Roach M.J."/>
            <person name="Johnson D.L."/>
            <person name="Bohlmann J."/>
            <person name="van Vuuren H.J."/>
            <person name="Jones S.J."/>
            <person name="Pretorius I.S."/>
            <person name="Schmidt S.A."/>
            <person name="Borneman A.R."/>
        </authorList>
    </citation>
    <scope>NUCLEOTIDE SEQUENCE [LARGE SCALE GENOMIC DNA]</scope>
    <source>
        <strain evidence="3">cv. Chardonnay</strain>
        <tissue evidence="2">Leaf</tissue>
    </source>
</reference>
<evidence type="ECO:0000313" key="3">
    <source>
        <dbReference type="Proteomes" id="UP000288805"/>
    </source>
</evidence>
<sequence length="297" mass="33033">MSPHPSPFDTSPRTSHFKESHSEPPCITDPRSPSPPLSPSRTPRQRASSTWVPRDSPSQAMEAPNPRLRRVIWNPWQSNGKLKFMKNQALELHSPLPKSFKELQPLQADHSKLKEDFCKAAKSAFCCENFAAILHSARVKDHLEWQVLGERYEPLQGAPAGHESAETPIGHESRRLPGKRARTSGPGESSRASQPKLPADYEFPSDMSPESIIRHPMLIAPPSRATQIAERDLSTQSYILIRRPCDSSLSSETLMAYCGVLPQFTSPLMDVMVSSRPNNIAEALQIPFEIVDPSAFG</sequence>
<dbReference type="EMBL" id="QGNW01000243">
    <property type="protein sequence ID" value="RVW82181.1"/>
    <property type="molecule type" value="Genomic_DNA"/>
</dbReference>
<name>A0A438HCJ2_VITVI</name>
<feature type="compositionally biased region" description="Basic and acidic residues" evidence="1">
    <location>
        <begin position="163"/>
        <end position="175"/>
    </location>
</feature>
<protein>
    <submittedName>
        <fullName evidence="2">Uncharacterized protein</fullName>
    </submittedName>
</protein>
<feature type="region of interest" description="Disordered" evidence="1">
    <location>
        <begin position="156"/>
        <end position="203"/>
    </location>
</feature>
<organism evidence="2 3">
    <name type="scientific">Vitis vinifera</name>
    <name type="common">Grape</name>
    <dbReference type="NCBI Taxonomy" id="29760"/>
    <lineage>
        <taxon>Eukaryota</taxon>
        <taxon>Viridiplantae</taxon>
        <taxon>Streptophyta</taxon>
        <taxon>Embryophyta</taxon>
        <taxon>Tracheophyta</taxon>
        <taxon>Spermatophyta</taxon>
        <taxon>Magnoliopsida</taxon>
        <taxon>eudicotyledons</taxon>
        <taxon>Gunneridae</taxon>
        <taxon>Pentapetalae</taxon>
        <taxon>rosids</taxon>
        <taxon>Vitales</taxon>
        <taxon>Vitaceae</taxon>
        <taxon>Viteae</taxon>
        <taxon>Vitis</taxon>
    </lineage>
</organism>
<accession>A0A438HCJ2</accession>
<dbReference type="AlphaFoldDB" id="A0A438HCJ2"/>
<evidence type="ECO:0000256" key="1">
    <source>
        <dbReference type="SAM" id="MobiDB-lite"/>
    </source>
</evidence>
<dbReference type="Proteomes" id="UP000288805">
    <property type="component" value="Unassembled WGS sequence"/>
</dbReference>
<evidence type="ECO:0000313" key="2">
    <source>
        <dbReference type="EMBL" id="RVW82181.1"/>
    </source>
</evidence>
<gene>
    <name evidence="2" type="ORF">CK203_050742</name>
</gene>
<feature type="compositionally biased region" description="Polar residues" evidence="1">
    <location>
        <begin position="47"/>
        <end position="59"/>
    </location>
</feature>
<comment type="caution">
    <text evidence="2">The sequence shown here is derived from an EMBL/GenBank/DDBJ whole genome shotgun (WGS) entry which is preliminary data.</text>
</comment>
<feature type="region of interest" description="Disordered" evidence="1">
    <location>
        <begin position="1"/>
        <end position="65"/>
    </location>
</feature>
<proteinExistence type="predicted"/>